<evidence type="ECO:0000313" key="3">
    <source>
        <dbReference type="Proteomes" id="UP001232992"/>
    </source>
</evidence>
<sequence>MSNDPTPRASWKPIGDPNRMAGFTIPAPFQTKKRPTDAINFENLQKAAGALKDDPLQVQKLADRVYSMLMEDLHQQKDRKGLYGGKH</sequence>
<dbReference type="RefSeq" id="WP_283757722.1">
    <property type="nucleotide sequence ID" value="NZ_JAQOSQ010000005.1"/>
</dbReference>
<reference evidence="2 3" key="1">
    <citation type="submission" date="2023-01" db="EMBL/GenBank/DDBJ databases">
        <title>Novel diversity within Roseofilum (Cyanobacteria; Desertifilaceae) from marine benthic mats with descriptions of four novel species.</title>
        <authorList>
            <person name="Wang Y."/>
            <person name="Berthold D.E."/>
            <person name="Hu J."/>
            <person name="Lefler F.W."/>
            <person name="Laughinghouse H.D. IV."/>
        </authorList>
    </citation>
    <scope>NUCLEOTIDE SEQUENCE [LARGE SCALE GENOMIC DNA]</scope>
    <source>
        <strain evidence="2 3">BLCC-M143</strain>
    </source>
</reference>
<comment type="caution">
    <text evidence="2">The sequence shown here is derived from an EMBL/GenBank/DDBJ whole genome shotgun (WGS) entry which is preliminary data.</text>
</comment>
<dbReference type="Proteomes" id="UP001232992">
    <property type="component" value="Unassembled WGS sequence"/>
</dbReference>
<proteinExistence type="predicted"/>
<organism evidence="2 3">
    <name type="scientific">Roseofilum casamattae BLCC-M143</name>
    <dbReference type="NCBI Taxonomy" id="3022442"/>
    <lineage>
        <taxon>Bacteria</taxon>
        <taxon>Bacillati</taxon>
        <taxon>Cyanobacteriota</taxon>
        <taxon>Cyanophyceae</taxon>
        <taxon>Desertifilales</taxon>
        <taxon>Desertifilaceae</taxon>
        <taxon>Roseofilum</taxon>
        <taxon>Roseofilum casamattae</taxon>
    </lineage>
</organism>
<keyword evidence="3" id="KW-1185">Reference proteome</keyword>
<dbReference type="EMBL" id="JAQOSQ010000005">
    <property type="protein sequence ID" value="MDJ1183069.1"/>
    <property type="molecule type" value="Genomic_DNA"/>
</dbReference>
<name>A0ABT7BV46_9CYAN</name>
<feature type="region of interest" description="Disordered" evidence="1">
    <location>
        <begin position="1"/>
        <end position="20"/>
    </location>
</feature>
<gene>
    <name evidence="2" type="ORF">PMH09_07670</name>
</gene>
<accession>A0ABT7BV46</accession>
<evidence type="ECO:0000313" key="2">
    <source>
        <dbReference type="EMBL" id="MDJ1183069.1"/>
    </source>
</evidence>
<evidence type="ECO:0000256" key="1">
    <source>
        <dbReference type="SAM" id="MobiDB-lite"/>
    </source>
</evidence>
<protein>
    <submittedName>
        <fullName evidence="2">Uncharacterized protein</fullName>
    </submittedName>
</protein>